<evidence type="ECO:0000259" key="1">
    <source>
        <dbReference type="Pfam" id="PF02627"/>
    </source>
</evidence>
<comment type="caution">
    <text evidence="2">The sequence shown here is derived from an EMBL/GenBank/DDBJ whole genome shotgun (WGS) entry which is preliminary data.</text>
</comment>
<dbReference type="InterPro" id="IPR029032">
    <property type="entry name" value="AhpD-like"/>
</dbReference>
<sequence length="186" mass="20448">MEAALTEPRIAPLNAPYPPDAQASFERIMPPGMEPLVLFRTLATCPRIWEKFRAGSLLDKGPVPLRLREIVIDRTCARCGNEYEWGVHIAIFAERAGLTAAQQHATVHGDADAACWSDDERAAIRLADALHDGAAIPDDVWAALRAHFSDAQILELIALCGFYRTVSYFCTGLRLPLEAFAATFPT</sequence>
<protein>
    <submittedName>
        <fullName evidence="2">Carboxymuconolactone decarboxylase family protein</fullName>
    </submittedName>
</protein>
<gene>
    <name evidence="2" type="ORF">FHP25_33090</name>
</gene>
<proteinExistence type="predicted"/>
<dbReference type="PANTHER" id="PTHR34846:SF5">
    <property type="entry name" value="CARBOXYMUCONOLACTONE DECARBOXYLASE-LIKE DOMAIN-CONTAINING PROTEIN"/>
    <property type="match status" value="1"/>
</dbReference>
<dbReference type="PANTHER" id="PTHR34846">
    <property type="entry name" value="4-CARBOXYMUCONOLACTONE DECARBOXYLASE FAMILY PROTEIN (AFU_ORTHOLOGUE AFUA_6G11590)"/>
    <property type="match status" value="1"/>
</dbReference>
<reference evidence="2 3" key="1">
    <citation type="submission" date="2019-06" db="EMBL/GenBank/DDBJ databases">
        <title>New taxonomy in bacterial strain CC-CFT640, isolated from vineyard.</title>
        <authorList>
            <person name="Lin S.-Y."/>
            <person name="Tsai C.-F."/>
            <person name="Young C.-C."/>
        </authorList>
    </citation>
    <scope>NUCLEOTIDE SEQUENCE [LARGE SCALE GENOMIC DNA]</scope>
    <source>
        <strain evidence="2 3">CC-CFT640</strain>
    </source>
</reference>
<dbReference type="EMBL" id="VDUZ01000054">
    <property type="protein sequence ID" value="TXL70721.1"/>
    <property type="molecule type" value="Genomic_DNA"/>
</dbReference>
<dbReference type="InterPro" id="IPR003779">
    <property type="entry name" value="CMD-like"/>
</dbReference>
<dbReference type="Gene3D" id="1.20.1290.10">
    <property type="entry name" value="AhpD-like"/>
    <property type="match status" value="1"/>
</dbReference>
<evidence type="ECO:0000313" key="2">
    <source>
        <dbReference type="EMBL" id="TXL70721.1"/>
    </source>
</evidence>
<name>A0A5C8PAA2_9HYPH</name>
<dbReference type="AlphaFoldDB" id="A0A5C8PAA2"/>
<dbReference type="Pfam" id="PF02627">
    <property type="entry name" value="CMD"/>
    <property type="match status" value="1"/>
</dbReference>
<dbReference type="SUPFAM" id="SSF69118">
    <property type="entry name" value="AhpD-like"/>
    <property type="match status" value="1"/>
</dbReference>
<evidence type="ECO:0000313" key="3">
    <source>
        <dbReference type="Proteomes" id="UP000321638"/>
    </source>
</evidence>
<dbReference type="OrthoDB" id="4704294at2"/>
<accession>A0A5C8PAA2</accession>
<dbReference type="Proteomes" id="UP000321638">
    <property type="component" value="Unassembled WGS sequence"/>
</dbReference>
<organism evidence="2 3">
    <name type="scientific">Vineibacter terrae</name>
    <dbReference type="NCBI Taxonomy" id="2586908"/>
    <lineage>
        <taxon>Bacteria</taxon>
        <taxon>Pseudomonadati</taxon>
        <taxon>Pseudomonadota</taxon>
        <taxon>Alphaproteobacteria</taxon>
        <taxon>Hyphomicrobiales</taxon>
        <taxon>Vineibacter</taxon>
    </lineage>
</organism>
<feature type="domain" description="Carboxymuconolactone decarboxylase-like" evidence="1">
    <location>
        <begin position="47"/>
        <end position="128"/>
    </location>
</feature>
<keyword evidence="3" id="KW-1185">Reference proteome</keyword>
<dbReference type="GO" id="GO:0051920">
    <property type="term" value="F:peroxiredoxin activity"/>
    <property type="evidence" value="ECO:0007669"/>
    <property type="project" value="InterPro"/>
</dbReference>